<keyword evidence="1" id="KW-0732">Signal</keyword>
<organism evidence="3 4">
    <name type="scientific">Salegentibacter flavus</name>
    <dbReference type="NCBI Taxonomy" id="287099"/>
    <lineage>
        <taxon>Bacteria</taxon>
        <taxon>Pseudomonadati</taxon>
        <taxon>Bacteroidota</taxon>
        <taxon>Flavobacteriia</taxon>
        <taxon>Flavobacteriales</taxon>
        <taxon>Flavobacteriaceae</taxon>
        <taxon>Salegentibacter</taxon>
    </lineage>
</organism>
<dbReference type="AlphaFoldDB" id="A0A1I5AXG2"/>
<feature type="chain" id="PRO_5011756725" evidence="1">
    <location>
        <begin position="28"/>
        <end position="277"/>
    </location>
</feature>
<dbReference type="Gene3D" id="2.60.40.1120">
    <property type="entry name" value="Carboxypeptidase-like, regulatory domain"/>
    <property type="match status" value="1"/>
</dbReference>
<evidence type="ECO:0000313" key="3">
    <source>
        <dbReference type="EMBL" id="SFN67206.1"/>
    </source>
</evidence>
<keyword evidence="3" id="KW-0378">Hydrolase</keyword>
<dbReference type="GO" id="GO:0004180">
    <property type="term" value="F:carboxypeptidase activity"/>
    <property type="evidence" value="ECO:0007669"/>
    <property type="project" value="UniProtKB-KW"/>
</dbReference>
<keyword evidence="3" id="KW-0645">Protease</keyword>
<dbReference type="OrthoDB" id="2111471at2"/>
<dbReference type="Pfam" id="PF13620">
    <property type="entry name" value="CarboxypepD_reg"/>
    <property type="match status" value="1"/>
</dbReference>
<feature type="domain" description="DUF4382" evidence="2">
    <location>
        <begin position="40"/>
        <end position="183"/>
    </location>
</feature>
<evidence type="ECO:0000313" key="4">
    <source>
        <dbReference type="Proteomes" id="UP000199153"/>
    </source>
</evidence>
<dbReference type="Proteomes" id="UP000199153">
    <property type="component" value="Unassembled WGS sequence"/>
</dbReference>
<dbReference type="InterPro" id="IPR013784">
    <property type="entry name" value="Carb-bd-like_fold"/>
</dbReference>
<evidence type="ECO:0000259" key="2">
    <source>
        <dbReference type="Pfam" id="PF14321"/>
    </source>
</evidence>
<sequence>MKRSFRKWSLKPAIFLAVLGLGLTSCSDDDTDDAITEENARVTVRMTDAPGDYDAVIVDVEDVMIQVEAEQGVTDEEGWLSLDDVEAGQYDLLELTGGMTQLLADSEIPAGFVSQMRLVLGPDNFVEIDGDLIPLATPSAEQSGLKLNLNQELEAGEHYEFLLDFDVEESIVETGNGGLILKPVIRLSAYADTGEIVGEVHPTEYSVLVTATNGTNTISAYTADNGAFVLHALPAGTYKVTITPEEASGYSMITINDVVVEADGTTDLETVFLDGTE</sequence>
<proteinExistence type="predicted"/>
<accession>A0A1I5AXG2</accession>
<reference evidence="3 4" key="1">
    <citation type="submission" date="2016-10" db="EMBL/GenBank/DDBJ databases">
        <authorList>
            <person name="de Groot N.N."/>
        </authorList>
    </citation>
    <scope>NUCLEOTIDE SEQUENCE [LARGE SCALE GENOMIC DNA]</scope>
    <source>
        <strain evidence="3 4">DSM 17794</strain>
    </source>
</reference>
<evidence type="ECO:0000256" key="1">
    <source>
        <dbReference type="SAM" id="SignalP"/>
    </source>
</evidence>
<protein>
    <submittedName>
        <fullName evidence="3">Carboxypeptidase regulatory-like domain-containing protein</fullName>
    </submittedName>
</protein>
<dbReference type="SUPFAM" id="SSF49452">
    <property type="entry name" value="Starch-binding domain-like"/>
    <property type="match status" value="1"/>
</dbReference>
<keyword evidence="4" id="KW-1185">Reference proteome</keyword>
<feature type="signal peptide" evidence="1">
    <location>
        <begin position="1"/>
        <end position="27"/>
    </location>
</feature>
<dbReference type="PROSITE" id="PS51257">
    <property type="entry name" value="PROKAR_LIPOPROTEIN"/>
    <property type="match status" value="1"/>
</dbReference>
<dbReference type="Pfam" id="PF14321">
    <property type="entry name" value="DUF4382"/>
    <property type="match status" value="1"/>
</dbReference>
<dbReference type="STRING" id="287099.SAMN05660413_02084"/>
<dbReference type="EMBL" id="FOVL01000012">
    <property type="protein sequence ID" value="SFN67206.1"/>
    <property type="molecule type" value="Genomic_DNA"/>
</dbReference>
<dbReference type="RefSeq" id="WP_093409229.1">
    <property type="nucleotide sequence ID" value="NZ_FOVL01000012.1"/>
</dbReference>
<dbReference type="InterPro" id="IPR025491">
    <property type="entry name" value="DUF4382"/>
</dbReference>
<keyword evidence="3" id="KW-0121">Carboxypeptidase</keyword>
<gene>
    <name evidence="3" type="ORF">SAMN05660413_02084</name>
</gene>
<dbReference type="GO" id="GO:0030246">
    <property type="term" value="F:carbohydrate binding"/>
    <property type="evidence" value="ECO:0007669"/>
    <property type="project" value="InterPro"/>
</dbReference>
<name>A0A1I5AXG2_9FLAO</name>